<proteinExistence type="predicted"/>
<reference evidence="1 2" key="1">
    <citation type="submission" date="2016-03" db="EMBL/GenBank/DDBJ databases">
        <authorList>
            <person name="Ploux O."/>
        </authorList>
    </citation>
    <scope>NUCLEOTIDE SEQUENCE [LARGE SCALE GENOMIC DNA]</scope>
    <source>
        <strain evidence="1 2">UAMH 11012</strain>
    </source>
</reference>
<organism evidence="1 2">
    <name type="scientific">Phialocephala subalpina</name>
    <dbReference type="NCBI Taxonomy" id="576137"/>
    <lineage>
        <taxon>Eukaryota</taxon>
        <taxon>Fungi</taxon>
        <taxon>Dikarya</taxon>
        <taxon>Ascomycota</taxon>
        <taxon>Pezizomycotina</taxon>
        <taxon>Leotiomycetes</taxon>
        <taxon>Helotiales</taxon>
        <taxon>Mollisiaceae</taxon>
        <taxon>Phialocephala</taxon>
        <taxon>Phialocephala fortinii species complex</taxon>
    </lineage>
</organism>
<evidence type="ECO:0000313" key="1">
    <source>
        <dbReference type="EMBL" id="CZR54835.1"/>
    </source>
</evidence>
<protein>
    <submittedName>
        <fullName evidence="1">Uncharacterized protein</fullName>
    </submittedName>
</protein>
<evidence type="ECO:0000313" key="2">
    <source>
        <dbReference type="Proteomes" id="UP000184330"/>
    </source>
</evidence>
<dbReference type="EMBL" id="FJOG01000005">
    <property type="protein sequence ID" value="CZR54835.1"/>
    <property type="molecule type" value="Genomic_DNA"/>
</dbReference>
<keyword evidence="2" id="KW-1185">Reference proteome</keyword>
<dbReference type="AlphaFoldDB" id="A0A1L7WPZ2"/>
<dbReference type="OrthoDB" id="3554345at2759"/>
<accession>A0A1L7WPZ2</accession>
<gene>
    <name evidence="1" type="ORF">PAC_04719</name>
</gene>
<sequence length="387" mass="43176">MAAHDHPKSAKLIADIIAGTALGDGTAYDMLRLPLYKTWEEHATNYAAIRAELHPAAVRRKAACTFPGRVEAMELVTAAWENITTARSKAAYDALVLARPVPPNALPVWVPPPTEYESNLNLNSDSNWNSDFNNVQGCPRTLTWSKVPLPMFCCDVSNTFWTSLSIGLYNNYECWARTRCQVNLYYTAVMADNKHPRNAGYTILSAYAESMGLGTLASQLLPNPTTGLSPEMWQVIADCFHIELLVITGNKRDVDGRPTHPVVPRGDHNARQVLLRLEIDDEYHFVRPDKPTPYDWRYSSHITRDLVKAPKNPKQLQEFIEEASELSARRCPYLVTDLDGVNVVPYAAIPGYGGPVLPPYHVLDECQVVAPPTDAQVNAYLNNGMWL</sequence>
<name>A0A1L7WPZ2_9HELO</name>
<dbReference type="Proteomes" id="UP000184330">
    <property type="component" value="Unassembled WGS sequence"/>
</dbReference>